<keyword evidence="2 10" id="KW-0489">Methyltransferase</keyword>
<dbReference type="InterPro" id="IPR036631">
    <property type="entry name" value="MGMT_N_sf"/>
</dbReference>
<dbReference type="RefSeq" id="WP_265788549.1">
    <property type="nucleotide sequence ID" value="NZ_BAABRS010000001.1"/>
</dbReference>
<keyword evidence="3 10" id="KW-0808">Transferase</keyword>
<dbReference type="Proteomes" id="UP001207337">
    <property type="component" value="Unassembled WGS sequence"/>
</dbReference>
<dbReference type="GO" id="GO:0032259">
    <property type="term" value="P:methylation"/>
    <property type="evidence" value="ECO:0007669"/>
    <property type="project" value="UniProtKB-KW"/>
</dbReference>
<evidence type="ECO:0000256" key="4">
    <source>
        <dbReference type="ARBA" id="ARBA00022763"/>
    </source>
</evidence>
<accession>A0ABT3PXC9</accession>
<dbReference type="Gene3D" id="1.10.10.60">
    <property type="entry name" value="Homeodomain-like"/>
    <property type="match status" value="2"/>
</dbReference>
<dbReference type="PROSITE" id="PS00374">
    <property type="entry name" value="MGMT"/>
    <property type="match status" value="1"/>
</dbReference>
<dbReference type="PANTHER" id="PTHR10815:SF13">
    <property type="entry name" value="METHYLATED-DNA--PROTEIN-CYSTEINE METHYLTRANSFERASE"/>
    <property type="match status" value="1"/>
</dbReference>
<dbReference type="Gene3D" id="1.10.10.10">
    <property type="entry name" value="Winged helix-like DNA-binding domain superfamily/Winged helix DNA-binding domain"/>
    <property type="match status" value="1"/>
</dbReference>
<dbReference type="InterPro" id="IPR036388">
    <property type="entry name" value="WH-like_DNA-bd_sf"/>
</dbReference>
<evidence type="ECO:0000256" key="6">
    <source>
        <dbReference type="ARBA" id="ARBA00023163"/>
    </source>
</evidence>
<comment type="caution">
    <text evidence="10">The sequence shown here is derived from an EMBL/GenBank/DDBJ whole genome shotgun (WGS) entry which is preliminary data.</text>
</comment>
<dbReference type="PANTHER" id="PTHR10815">
    <property type="entry name" value="METHYLATED-DNA--PROTEIN-CYSTEINE METHYLTRANSFERASE"/>
    <property type="match status" value="1"/>
</dbReference>
<dbReference type="InterPro" id="IPR009057">
    <property type="entry name" value="Homeodomain-like_sf"/>
</dbReference>
<dbReference type="CDD" id="cd06445">
    <property type="entry name" value="ATase"/>
    <property type="match status" value="1"/>
</dbReference>
<dbReference type="SUPFAM" id="SSF53155">
    <property type="entry name" value="Methylated DNA-protein cysteine methyltransferase domain"/>
    <property type="match status" value="1"/>
</dbReference>
<evidence type="ECO:0000256" key="8">
    <source>
        <dbReference type="ARBA" id="ARBA00049348"/>
    </source>
</evidence>
<sequence>MTDYQRVAKAITYIKEHSVEQPNLDAIAKAVHLSPYHFHRMFKEWAGVTPKEFLQYISLNYAKELLKKNESIEEATFHTGLSSTSRLHDLFVNIEGMTPGEYKKRGDNLNIRYDFSKSPFGKMLIASTGKGICNLSFIEDEEGGEEIIRKSWANANVTQSKDKHIQDLEEILANDWQDLDEVKLHIRGTEFQLKVWEALLKIPVGQLVSYSDVAEAIENPKASRAVGTALANNPIAYLIPCHRVIRKVGGIGKYRWGDIRKQAIIGWEASQITDVKND</sequence>
<gene>
    <name evidence="10" type="ORF">LQ318_06380</name>
</gene>
<evidence type="ECO:0000256" key="2">
    <source>
        <dbReference type="ARBA" id="ARBA00022603"/>
    </source>
</evidence>
<dbReference type="InterPro" id="IPR014048">
    <property type="entry name" value="MethylDNA_cys_MeTrfase_DNA-bd"/>
</dbReference>
<dbReference type="InterPro" id="IPR018060">
    <property type="entry name" value="HTH_AraC"/>
</dbReference>
<organism evidence="10 11">
    <name type="scientific">Fodinibius salicampi</name>
    <dbReference type="NCBI Taxonomy" id="1920655"/>
    <lineage>
        <taxon>Bacteria</taxon>
        <taxon>Pseudomonadati</taxon>
        <taxon>Balneolota</taxon>
        <taxon>Balneolia</taxon>
        <taxon>Balneolales</taxon>
        <taxon>Balneolaceae</taxon>
        <taxon>Fodinibius</taxon>
    </lineage>
</organism>
<dbReference type="GO" id="GO:0003908">
    <property type="term" value="F:methylated-DNA-[protein]-cysteine S-methyltransferase activity"/>
    <property type="evidence" value="ECO:0007669"/>
    <property type="project" value="UniProtKB-EC"/>
</dbReference>
<dbReference type="InterPro" id="IPR001497">
    <property type="entry name" value="MethylDNA_cys_MeTrfase_AS"/>
</dbReference>
<keyword evidence="4" id="KW-0227">DNA damage</keyword>
<dbReference type="EC" id="2.1.1.63" evidence="10"/>
<dbReference type="PROSITE" id="PS01124">
    <property type="entry name" value="HTH_ARAC_FAMILY_2"/>
    <property type="match status" value="1"/>
</dbReference>
<dbReference type="NCBIfam" id="TIGR00589">
    <property type="entry name" value="ogt"/>
    <property type="match status" value="1"/>
</dbReference>
<dbReference type="SUPFAM" id="SSF46767">
    <property type="entry name" value="Methylated DNA-protein cysteine methyltransferase, C-terminal domain"/>
    <property type="match status" value="1"/>
</dbReference>
<evidence type="ECO:0000256" key="1">
    <source>
        <dbReference type="ARBA" id="ARBA00001286"/>
    </source>
</evidence>
<comment type="catalytic activity">
    <reaction evidence="1">
        <text>a 4-O-methyl-thymidine in DNA + L-cysteinyl-[protein] = a thymidine in DNA + S-methyl-L-cysteinyl-[protein]</text>
        <dbReference type="Rhea" id="RHEA:53428"/>
        <dbReference type="Rhea" id="RHEA-COMP:10131"/>
        <dbReference type="Rhea" id="RHEA-COMP:10132"/>
        <dbReference type="Rhea" id="RHEA-COMP:13555"/>
        <dbReference type="Rhea" id="RHEA-COMP:13556"/>
        <dbReference type="ChEBI" id="CHEBI:29950"/>
        <dbReference type="ChEBI" id="CHEBI:82612"/>
        <dbReference type="ChEBI" id="CHEBI:137386"/>
        <dbReference type="ChEBI" id="CHEBI:137387"/>
        <dbReference type="EC" id="2.1.1.63"/>
    </reaction>
</comment>
<dbReference type="EMBL" id="JAJNDC010000001">
    <property type="protein sequence ID" value="MCW9712525.1"/>
    <property type="molecule type" value="Genomic_DNA"/>
</dbReference>
<reference evidence="10 11" key="1">
    <citation type="submission" date="2021-11" db="EMBL/GenBank/DDBJ databases">
        <title>Aliifidinibius sp. nov., a new bacterium isolated from saline soil.</title>
        <authorList>
            <person name="Galisteo C."/>
            <person name="De La Haba R."/>
            <person name="Sanchez-Porro C."/>
            <person name="Ventosa A."/>
        </authorList>
    </citation>
    <scope>NUCLEOTIDE SEQUENCE [LARGE SCALE GENOMIC DNA]</scope>
    <source>
        <strain evidence="10 11">KACC 190600</strain>
    </source>
</reference>
<protein>
    <submittedName>
        <fullName evidence="10">Methylated-DNA--[protein]-cysteine S-methyltransferase</fullName>
        <ecNumber evidence="10">2.1.1.63</ecNumber>
    </submittedName>
</protein>
<evidence type="ECO:0000256" key="7">
    <source>
        <dbReference type="ARBA" id="ARBA00023204"/>
    </source>
</evidence>
<keyword evidence="7" id="KW-0234">DNA repair</keyword>
<comment type="catalytic activity">
    <reaction evidence="8">
        <text>a 6-O-methyl-2'-deoxyguanosine in DNA + L-cysteinyl-[protein] = S-methyl-L-cysteinyl-[protein] + a 2'-deoxyguanosine in DNA</text>
        <dbReference type="Rhea" id="RHEA:24000"/>
        <dbReference type="Rhea" id="RHEA-COMP:10131"/>
        <dbReference type="Rhea" id="RHEA-COMP:10132"/>
        <dbReference type="Rhea" id="RHEA-COMP:11367"/>
        <dbReference type="Rhea" id="RHEA-COMP:11368"/>
        <dbReference type="ChEBI" id="CHEBI:29950"/>
        <dbReference type="ChEBI" id="CHEBI:82612"/>
        <dbReference type="ChEBI" id="CHEBI:85445"/>
        <dbReference type="ChEBI" id="CHEBI:85448"/>
        <dbReference type="EC" id="2.1.1.63"/>
    </reaction>
</comment>
<keyword evidence="5" id="KW-0805">Transcription regulation</keyword>
<dbReference type="SUPFAM" id="SSF46689">
    <property type="entry name" value="Homeodomain-like"/>
    <property type="match status" value="2"/>
</dbReference>
<evidence type="ECO:0000259" key="9">
    <source>
        <dbReference type="PROSITE" id="PS01124"/>
    </source>
</evidence>
<dbReference type="InterPro" id="IPR036217">
    <property type="entry name" value="MethylDNA_cys_MeTrfase_DNAb"/>
</dbReference>
<dbReference type="Pfam" id="PF01035">
    <property type="entry name" value="DNA_binding_1"/>
    <property type="match status" value="1"/>
</dbReference>
<feature type="domain" description="HTH araC/xylS-type" evidence="9">
    <location>
        <begin position="8"/>
        <end position="105"/>
    </location>
</feature>
<name>A0ABT3PXC9_9BACT</name>
<proteinExistence type="predicted"/>
<evidence type="ECO:0000256" key="3">
    <source>
        <dbReference type="ARBA" id="ARBA00022679"/>
    </source>
</evidence>
<keyword evidence="11" id="KW-1185">Reference proteome</keyword>
<dbReference type="Pfam" id="PF02870">
    <property type="entry name" value="Methyltransf_1N"/>
    <property type="match status" value="1"/>
</dbReference>
<evidence type="ECO:0000313" key="11">
    <source>
        <dbReference type="Proteomes" id="UP001207337"/>
    </source>
</evidence>
<evidence type="ECO:0000313" key="10">
    <source>
        <dbReference type="EMBL" id="MCW9712525.1"/>
    </source>
</evidence>
<dbReference type="SMART" id="SM00342">
    <property type="entry name" value="HTH_ARAC"/>
    <property type="match status" value="1"/>
</dbReference>
<dbReference type="InterPro" id="IPR008332">
    <property type="entry name" value="MethylG_MeTrfase_N"/>
</dbReference>
<keyword evidence="6" id="KW-0804">Transcription</keyword>
<dbReference type="Gene3D" id="3.30.160.70">
    <property type="entry name" value="Methylated DNA-protein cysteine methyltransferase domain"/>
    <property type="match status" value="1"/>
</dbReference>
<dbReference type="Pfam" id="PF12833">
    <property type="entry name" value="HTH_18"/>
    <property type="match status" value="1"/>
</dbReference>
<evidence type="ECO:0000256" key="5">
    <source>
        <dbReference type="ARBA" id="ARBA00023015"/>
    </source>
</evidence>